<evidence type="ECO:0000256" key="3">
    <source>
        <dbReference type="PIRNR" id="PIRNR000124"/>
    </source>
</evidence>
<evidence type="ECO:0000313" key="5">
    <source>
        <dbReference type="EMBL" id="MBU3032043.1"/>
    </source>
</evidence>
<dbReference type="InterPro" id="IPR014027">
    <property type="entry name" value="UDP-Glc/GDP-Man_DH_C"/>
</dbReference>
<dbReference type="PANTHER" id="PTHR43750:SF2">
    <property type="entry name" value="UDP-GLUCOSE 6-DEHYDROGENASE"/>
    <property type="match status" value="1"/>
</dbReference>
<protein>
    <recommendedName>
        <fullName evidence="3">UDP-glucose 6-dehydrogenase</fullName>
        <ecNumber evidence="3">1.1.1.22</ecNumber>
    </recommendedName>
</protein>
<dbReference type="Proteomes" id="UP001166191">
    <property type="component" value="Unassembled WGS sequence"/>
</dbReference>
<gene>
    <name evidence="5" type="ORF">KNW02_18250</name>
</gene>
<feature type="domain" description="UDP-glucose/GDP-mannose dehydrogenase C-terminal" evidence="4">
    <location>
        <begin position="300"/>
        <end position="387"/>
    </location>
</feature>
<dbReference type="EMBL" id="JAHKNG010000052">
    <property type="protein sequence ID" value="MBU3032043.1"/>
    <property type="molecule type" value="Genomic_DNA"/>
</dbReference>
<dbReference type="PANTHER" id="PTHR43750">
    <property type="entry name" value="UDP-GLUCOSE 6-DEHYDROGENASE TUAD"/>
    <property type="match status" value="1"/>
</dbReference>
<dbReference type="Pfam" id="PF03721">
    <property type="entry name" value="UDPG_MGDP_dh_N"/>
    <property type="match status" value="1"/>
</dbReference>
<evidence type="ECO:0000256" key="2">
    <source>
        <dbReference type="ARBA" id="ARBA00023027"/>
    </source>
</evidence>
<dbReference type="PIRSF" id="PIRSF500134">
    <property type="entry name" value="UDPglc_DH_bac"/>
    <property type="match status" value="1"/>
</dbReference>
<dbReference type="Pfam" id="PF00984">
    <property type="entry name" value="UDPG_MGDP_dh"/>
    <property type="match status" value="1"/>
</dbReference>
<sequence length="388" mass="42743">MRISVTGLGYVGLSNAVLLAQNHEVRALDIDPARVAQVTSDQSPVVDADISRFLAERALNLTATTDPVRAFHGAEYVIIATPTNYDPQSNRFDTSAVEAVIADARRLAPRASIVIKSTVPVGFVARMRAETGYDSIFFVPEFLREGRALSDNLYPSRIVVGDDSPAARRFAELMIEGAIHKDIPVLFTGSAEAEAIKLFSNTFLALRVAYFNELDSFALKNGLNTREIIRGVSLDPRIGNYYNNPGFGYGGYCLPKDSRQLLANYEEVPQALISAIVQSNKARKDFIAAQILDRQPGVVGIYRLVAKAGSENLRDSSVQGIMRRIRARGVEVIIYEPVLTEDRFHGSRVIRDLGAFKAEADLILANRRTEDLSDVANKVYSRDLFGLD</sequence>
<dbReference type="InterPro" id="IPR001732">
    <property type="entry name" value="UDP-Glc/GDP-Man_DH_N"/>
</dbReference>
<dbReference type="EC" id="1.1.1.22" evidence="3"/>
<dbReference type="InterPro" id="IPR014026">
    <property type="entry name" value="UDP-Glc/GDP-Man_DH_dimer"/>
</dbReference>
<proteinExistence type="inferred from homology"/>
<reference evidence="5" key="1">
    <citation type="submission" date="2021-06" db="EMBL/GenBank/DDBJ databases">
        <title>Paracoccus bacterium XHP0099 sp. nov., isolated from the surface waters of the Yellow Sea.</title>
        <authorList>
            <person name="Xue H."/>
            <person name="Zhang D."/>
        </authorList>
    </citation>
    <scope>NUCLEOTIDE SEQUENCE</scope>
    <source>
        <strain evidence="5">XHP0099</strain>
    </source>
</reference>
<dbReference type="PIRSF" id="PIRSF000124">
    <property type="entry name" value="UDPglc_GDPman_dh"/>
    <property type="match status" value="1"/>
</dbReference>
<dbReference type="InterPro" id="IPR017476">
    <property type="entry name" value="UDP-Glc/GDP-Man"/>
</dbReference>
<organism evidence="5 6">
    <name type="scientific">Paracoccus marinaquae</name>
    <dbReference type="NCBI Taxonomy" id="2841926"/>
    <lineage>
        <taxon>Bacteria</taxon>
        <taxon>Pseudomonadati</taxon>
        <taxon>Pseudomonadota</taxon>
        <taxon>Alphaproteobacteria</taxon>
        <taxon>Rhodobacterales</taxon>
        <taxon>Paracoccaceae</taxon>
        <taxon>Paracoccus</taxon>
    </lineage>
</organism>
<dbReference type="SMART" id="SM00984">
    <property type="entry name" value="UDPG_MGDP_dh_C"/>
    <property type="match status" value="1"/>
</dbReference>
<accession>A0ABS6AN67</accession>
<evidence type="ECO:0000256" key="1">
    <source>
        <dbReference type="ARBA" id="ARBA00023002"/>
    </source>
</evidence>
<comment type="catalytic activity">
    <reaction evidence="3">
        <text>UDP-alpha-D-glucose + 2 NAD(+) + H2O = UDP-alpha-D-glucuronate + 2 NADH + 3 H(+)</text>
        <dbReference type="Rhea" id="RHEA:23596"/>
        <dbReference type="ChEBI" id="CHEBI:15377"/>
        <dbReference type="ChEBI" id="CHEBI:15378"/>
        <dbReference type="ChEBI" id="CHEBI:57540"/>
        <dbReference type="ChEBI" id="CHEBI:57945"/>
        <dbReference type="ChEBI" id="CHEBI:58052"/>
        <dbReference type="ChEBI" id="CHEBI:58885"/>
        <dbReference type="EC" id="1.1.1.22"/>
    </reaction>
</comment>
<name>A0ABS6AN67_9RHOB</name>
<comment type="caution">
    <text evidence="5">The sequence shown here is derived from an EMBL/GenBank/DDBJ whole genome shotgun (WGS) entry which is preliminary data.</text>
</comment>
<evidence type="ECO:0000259" key="4">
    <source>
        <dbReference type="SMART" id="SM00984"/>
    </source>
</evidence>
<evidence type="ECO:0000313" key="6">
    <source>
        <dbReference type="Proteomes" id="UP001166191"/>
    </source>
</evidence>
<dbReference type="RefSeq" id="WP_216034651.1">
    <property type="nucleotide sequence ID" value="NZ_JAHKNG010000052.1"/>
</dbReference>
<dbReference type="NCBIfam" id="TIGR03026">
    <property type="entry name" value="NDP-sugDHase"/>
    <property type="match status" value="1"/>
</dbReference>
<keyword evidence="6" id="KW-1185">Reference proteome</keyword>
<keyword evidence="1 3" id="KW-0560">Oxidoreductase</keyword>
<dbReference type="InterPro" id="IPR028357">
    <property type="entry name" value="UDPglc_DH_bac"/>
</dbReference>
<keyword evidence="2 3" id="KW-0520">NAD</keyword>
<comment type="similarity">
    <text evidence="3">Belongs to the UDP-glucose/GDP-mannose dehydrogenase family.</text>
</comment>